<dbReference type="GO" id="GO:0032267">
    <property type="term" value="F:tRNA(Ile)-lysidine synthase activity"/>
    <property type="evidence" value="ECO:0007669"/>
    <property type="project" value="UniProtKB-EC"/>
</dbReference>
<keyword evidence="12" id="KW-1185">Reference proteome</keyword>
<feature type="region of interest" description="Disordered" evidence="8">
    <location>
        <begin position="249"/>
        <end position="283"/>
    </location>
</feature>
<keyword evidence="5 7" id="KW-0067">ATP-binding</keyword>
<evidence type="ECO:0000256" key="2">
    <source>
        <dbReference type="ARBA" id="ARBA00022598"/>
    </source>
</evidence>
<dbReference type="CDD" id="cd01992">
    <property type="entry name" value="TilS_N"/>
    <property type="match status" value="1"/>
</dbReference>
<keyword evidence="2 7" id="KW-0436">Ligase</keyword>
<evidence type="ECO:0000313" key="11">
    <source>
        <dbReference type="EMBL" id="MCG7320909.1"/>
    </source>
</evidence>
<keyword evidence="3 7" id="KW-0819">tRNA processing</keyword>
<evidence type="ECO:0000256" key="3">
    <source>
        <dbReference type="ARBA" id="ARBA00022694"/>
    </source>
</evidence>
<accession>A0ABS9PZ52</accession>
<keyword evidence="4 7" id="KW-0547">Nucleotide-binding</keyword>
<dbReference type="Proteomes" id="UP001521931">
    <property type="component" value="Unassembled WGS sequence"/>
</dbReference>
<dbReference type="Gene3D" id="3.40.50.620">
    <property type="entry name" value="HUPs"/>
    <property type="match status" value="1"/>
</dbReference>
<dbReference type="EMBL" id="JAKRCV010000006">
    <property type="protein sequence ID" value="MCG7320909.1"/>
    <property type="molecule type" value="Genomic_DNA"/>
</dbReference>
<keyword evidence="1 7" id="KW-0963">Cytoplasm</keyword>
<protein>
    <recommendedName>
        <fullName evidence="7">tRNA(Ile)-lysidine synthase</fullName>
        <ecNumber evidence="7">6.3.4.19</ecNumber>
    </recommendedName>
    <alternativeName>
        <fullName evidence="7">tRNA(Ile)-2-lysyl-cytidine synthase</fullName>
    </alternativeName>
    <alternativeName>
        <fullName evidence="7">tRNA(Ile)-lysidine synthetase</fullName>
    </alternativeName>
</protein>
<evidence type="ECO:0000256" key="4">
    <source>
        <dbReference type="ARBA" id="ARBA00022741"/>
    </source>
</evidence>
<comment type="catalytic activity">
    <reaction evidence="6 7">
        <text>cytidine(34) in tRNA(Ile2) + L-lysine + ATP = lysidine(34) in tRNA(Ile2) + AMP + diphosphate + H(+)</text>
        <dbReference type="Rhea" id="RHEA:43744"/>
        <dbReference type="Rhea" id="RHEA-COMP:10625"/>
        <dbReference type="Rhea" id="RHEA-COMP:10670"/>
        <dbReference type="ChEBI" id="CHEBI:15378"/>
        <dbReference type="ChEBI" id="CHEBI:30616"/>
        <dbReference type="ChEBI" id="CHEBI:32551"/>
        <dbReference type="ChEBI" id="CHEBI:33019"/>
        <dbReference type="ChEBI" id="CHEBI:82748"/>
        <dbReference type="ChEBI" id="CHEBI:83665"/>
        <dbReference type="ChEBI" id="CHEBI:456215"/>
        <dbReference type="EC" id="6.3.4.19"/>
    </reaction>
</comment>
<dbReference type="PANTHER" id="PTHR43033">
    <property type="entry name" value="TRNA(ILE)-LYSIDINE SYNTHASE-RELATED"/>
    <property type="match status" value="1"/>
</dbReference>
<proteinExistence type="inferred from homology"/>
<sequence length="361" mass="37282">MSSPPAAVAACRLAARRLLDELPDGPVLVGCSGGTDSLALASVVAFEVDKTGRPAGAVVVDHGLQAGSADVAARAADQCRGLGLDPVVVRRVTVDPRHPGGPEDAARDARHTALRAEAERLGAVAVLLAHTRDDQAEQVLLGLARGSGARSLAGMPARRGLLARPFLAVTRADTAAVCTHDRLEPWHDPHNADPAYARVRARGAMSVLEEALGPGTRDALARSADRLRADADALDALAADWLAEHAEHTAPPTTLDRPEPPAHGESATDPGHPQPPPAFTSLPAHDLATLPAAVRTRVLRLAALAAGAPSGALTAAHVLATDRLLTHWRGQGPVSLPGHLAATRSPGRAGRIVIGPLDRVE</sequence>
<dbReference type="RefSeq" id="WP_239262210.1">
    <property type="nucleotide sequence ID" value="NZ_JAKRCV010000006.1"/>
</dbReference>
<evidence type="ECO:0000256" key="5">
    <source>
        <dbReference type="ARBA" id="ARBA00022840"/>
    </source>
</evidence>
<feature type="domain" description="tRNA(Ile)-lysidine synthase substrate-binding" evidence="10">
    <location>
        <begin position="283"/>
        <end position="345"/>
    </location>
</feature>
<reference evidence="11 12" key="1">
    <citation type="submission" date="2022-02" db="EMBL/GenBank/DDBJ databases">
        <title>Uncovering new skin microbiome diversity through culturing and metagenomics.</title>
        <authorList>
            <person name="Conlan S."/>
            <person name="Deming C."/>
            <person name="Nisc Comparative Sequencing Program N."/>
            <person name="Segre J.A."/>
        </authorList>
    </citation>
    <scope>NUCLEOTIDE SEQUENCE [LARGE SCALE GENOMIC DNA]</scope>
    <source>
        <strain evidence="11 12">ACRQZ</strain>
    </source>
</reference>
<evidence type="ECO:0000256" key="7">
    <source>
        <dbReference type="HAMAP-Rule" id="MF_01161"/>
    </source>
</evidence>
<dbReference type="Pfam" id="PF09179">
    <property type="entry name" value="TilS"/>
    <property type="match status" value="1"/>
</dbReference>
<dbReference type="InterPro" id="IPR012094">
    <property type="entry name" value="tRNA_Ile_lys_synt"/>
</dbReference>
<comment type="caution">
    <text evidence="11">The sequence shown here is derived from an EMBL/GenBank/DDBJ whole genome shotgun (WGS) entry which is preliminary data.</text>
</comment>
<evidence type="ECO:0000259" key="9">
    <source>
        <dbReference type="Pfam" id="PF01171"/>
    </source>
</evidence>
<gene>
    <name evidence="7 11" type="primary">tilS</name>
    <name evidence="11" type="ORF">MHL29_03235</name>
</gene>
<dbReference type="EC" id="6.3.4.19" evidence="7"/>
<organism evidence="11 12">
    <name type="scientific">Arsenicicoccus bolidensis</name>
    <dbReference type="NCBI Taxonomy" id="229480"/>
    <lineage>
        <taxon>Bacteria</taxon>
        <taxon>Bacillati</taxon>
        <taxon>Actinomycetota</taxon>
        <taxon>Actinomycetes</taxon>
        <taxon>Micrococcales</taxon>
        <taxon>Intrasporangiaceae</taxon>
        <taxon>Arsenicicoccus</taxon>
    </lineage>
</organism>
<dbReference type="InterPro" id="IPR012795">
    <property type="entry name" value="tRNA_Ile_lys_synt_N"/>
</dbReference>
<comment type="function">
    <text evidence="7">Ligates lysine onto the cytidine present at position 34 of the AUA codon-specific tRNA(Ile) that contains the anticodon CAU, in an ATP-dependent manner. Cytidine is converted to lysidine, thus changing the amino acid specificity of the tRNA from methionine to isoleucine.</text>
</comment>
<dbReference type="SUPFAM" id="SSF82829">
    <property type="entry name" value="MesJ substrate recognition domain-like"/>
    <property type="match status" value="1"/>
</dbReference>
<comment type="subcellular location">
    <subcellularLocation>
        <location evidence="7">Cytoplasm</location>
    </subcellularLocation>
</comment>
<evidence type="ECO:0000256" key="6">
    <source>
        <dbReference type="ARBA" id="ARBA00048539"/>
    </source>
</evidence>
<dbReference type="HAMAP" id="MF_01161">
    <property type="entry name" value="tRNA_Ile_lys_synt"/>
    <property type="match status" value="1"/>
</dbReference>
<comment type="domain">
    <text evidence="7">The N-terminal region contains the highly conserved SGGXDS motif, predicted to be a P-loop motif involved in ATP binding.</text>
</comment>
<dbReference type="InterPro" id="IPR015262">
    <property type="entry name" value="tRNA_Ile_lys_synt_subst-bd"/>
</dbReference>
<feature type="domain" description="tRNA(Ile)-lysidine/2-thiocytidine synthase N-terminal" evidence="9">
    <location>
        <begin position="27"/>
        <end position="202"/>
    </location>
</feature>
<feature type="binding site" evidence="7">
    <location>
        <begin position="32"/>
        <end position="37"/>
    </location>
    <ligand>
        <name>ATP</name>
        <dbReference type="ChEBI" id="CHEBI:30616"/>
    </ligand>
</feature>
<dbReference type="Pfam" id="PF01171">
    <property type="entry name" value="ATP_bind_3"/>
    <property type="match status" value="1"/>
</dbReference>
<evidence type="ECO:0000313" key="12">
    <source>
        <dbReference type="Proteomes" id="UP001521931"/>
    </source>
</evidence>
<dbReference type="InterPro" id="IPR011063">
    <property type="entry name" value="TilS/TtcA_N"/>
</dbReference>
<dbReference type="SUPFAM" id="SSF52402">
    <property type="entry name" value="Adenine nucleotide alpha hydrolases-like"/>
    <property type="match status" value="1"/>
</dbReference>
<evidence type="ECO:0000256" key="1">
    <source>
        <dbReference type="ARBA" id="ARBA00022490"/>
    </source>
</evidence>
<evidence type="ECO:0000259" key="10">
    <source>
        <dbReference type="Pfam" id="PF09179"/>
    </source>
</evidence>
<evidence type="ECO:0000256" key="8">
    <source>
        <dbReference type="SAM" id="MobiDB-lite"/>
    </source>
</evidence>
<name>A0ABS9PZ52_9MICO</name>
<comment type="similarity">
    <text evidence="7">Belongs to the tRNA(Ile)-lysidine synthase family.</text>
</comment>
<dbReference type="PANTHER" id="PTHR43033:SF1">
    <property type="entry name" value="TRNA(ILE)-LYSIDINE SYNTHASE-RELATED"/>
    <property type="match status" value="1"/>
</dbReference>
<dbReference type="NCBIfam" id="TIGR02432">
    <property type="entry name" value="lysidine_TilS_N"/>
    <property type="match status" value="1"/>
</dbReference>
<dbReference type="InterPro" id="IPR014729">
    <property type="entry name" value="Rossmann-like_a/b/a_fold"/>
</dbReference>